<evidence type="ECO:0000313" key="4">
    <source>
        <dbReference type="RefSeq" id="XP_030760795.1"/>
    </source>
</evidence>
<dbReference type="InterPro" id="IPR036397">
    <property type="entry name" value="RNaseH_sf"/>
</dbReference>
<accession>A0A6J2YD30</accession>
<dbReference type="Gene3D" id="3.30.420.10">
    <property type="entry name" value="Ribonuclease H-like superfamily/Ribonuclease H"/>
    <property type="match status" value="1"/>
</dbReference>
<dbReference type="GO" id="GO:0003964">
    <property type="term" value="F:RNA-directed DNA polymerase activity"/>
    <property type="evidence" value="ECO:0007669"/>
    <property type="project" value="UniProtKB-EC"/>
</dbReference>
<keyword evidence="3" id="KW-1185">Reference proteome</keyword>
<name>A0A6J2YD30_SITOR</name>
<dbReference type="Proteomes" id="UP000504635">
    <property type="component" value="Unplaced"/>
</dbReference>
<dbReference type="GeneID" id="115885908"/>
<dbReference type="OrthoDB" id="6758541at2759"/>
<dbReference type="InterPro" id="IPR012337">
    <property type="entry name" value="RNaseH-like_sf"/>
</dbReference>
<dbReference type="KEGG" id="soy:115885908"/>
<proteinExistence type="predicted"/>
<dbReference type="Gene3D" id="1.10.340.70">
    <property type="match status" value="1"/>
</dbReference>
<protein>
    <recommendedName>
        <fullName evidence="1">RNA-directed DNA polymerase</fullName>
        <ecNumber evidence="1">2.7.7.49</ecNumber>
    </recommendedName>
</protein>
<feature type="domain" description="Integrase zinc-binding" evidence="2">
    <location>
        <begin position="92"/>
        <end position="143"/>
    </location>
</feature>
<sequence>MKKNPSGLFEDGIEHLVNQISATTNTSTIPAVTINEVNDQSKTDAEIQMIKKCLDDDKFWESEKVIQAYKPFKTEYCFHENILLRGTKIVMPTALRSKVLSLSHEGHPGRDNMKRLLRAYAWWPKIDVDVTEYVKQCHGCALVTVTNIPEPLKMRSFPTTPWNDIAIDFCGPMPNNIYLLVIIDYYSRFKEVIAMEKITSRIHNRTTSEVVFSPRTT</sequence>
<dbReference type="InParanoid" id="A0A6J2YD30"/>
<organism evidence="3 4">
    <name type="scientific">Sitophilus oryzae</name>
    <name type="common">Rice weevil</name>
    <name type="synonym">Curculio oryzae</name>
    <dbReference type="NCBI Taxonomy" id="7048"/>
    <lineage>
        <taxon>Eukaryota</taxon>
        <taxon>Metazoa</taxon>
        <taxon>Ecdysozoa</taxon>
        <taxon>Arthropoda</taxon>
        <taxon>Hexapoda</taxon>
        <taxon>Insecta</taxon>
        <taxon>Pterygota</taxon>
        <taxon>Neoptera</taxon>
        <taxon>Endopterygota</taxon>
        <taxon>Coleoptera</taxon>
        <taxon>Polyphaga</taxon>
        <taxon>Cucujiformia</taxon>
        <taxon>Curculionidae</taxon>
        <taxon>Dryophthorinae</taxon>
        <taxon>Sitophilus</taxon>
    </lineage>
</organism>
<dbReference type="InterPro" id="IPR041588">
    <property type="entry name" value="Integrase_H2C2"/>
</dbReference>
<dbReference type="PANTHER" id="PTHR37984:SF11">
    <property type="entry name" value="INTEGRASE CATALYTIC DOMAIN-CONTAINING PROTEIN"/>
    <property type="match status" value="1"/>
</dbReference>
<evidence type="ECO:0000259" key="2">
    <source>
        <dbReference type="Pfam" id="PF17921"/>
    </source>
</evidence>
<dbReference type="PANTHER" id="PTHR37984">
    <property type="entry name" value="PROTEIN CBG26694"/>
    <property type="match status" value="1"/>
</dbReference>
<dbReference type="InterPro" id="IPR050951">
    <property type="entry name" value="Retrovirus_Pol_polyprotein"/>
</dbReference>
<evidence type="ECO:0000313" key="3">
    <source>
        <dbReference type="Proteomes" id="UP000504635"/>
    </source>
</evidence>
<dbReference type="GO" id="GO:0003676">
    <property type="term" value="F:nucleic acid binding"/>
    <property type="evidence" value="ECO:0007669"/>
    <property type="project" value="InterPro"/>
</dbReference>
<reference evidence="4" key="1">
    <citation type="submission" date="2025-08" db="UniProtKB">
        <authorList>
            <consortium name="RefSeq"/>
        </authorList>
    </citation>
    <scope>IDENTIFICATION</scope>
    <source>
        <tissue evidence="4">Gonads</tissue>
    </source>
</reference>
<dbReference type="SUPFAM" id="SSF53098">
    <property type="entry name" value="Ribonuclease H-like"/>
    <property type="match status" value="1"/>
</dbReference>
<dbReference type="AlphaFoldDB" id="A0A6J2YD30"/>
<gene>
    <name evidence="4" type="primary">LOC115885908</name>
</gene>
<dbReference type="RefSeq" id="XP_030760795.1">
    <property type="nucleotide sequence ID" value="XM_030904935.1"/>
</dbReference>
<dbReference type="EC" id="2.7.7.49" evidence="1"/>
<evidence type="ECO:0000256" key="1">
    <source>
        <dbReference type="ARBA" id="ARBA00012493"/>
    </source>
</evidence>
<dbReference type="Pfam" id="PF17921">
    <property type="entry name" value="Integrase_H2C2"/>
    <property type="match status" value="1"/>
</dbReference>